<dbReference type="PROSITE" id="PS51257">
    <property type="entry name" value="PROKAR_LIPOPROTEIN"/>
    <property type="match status" value="1"/>
</dbReference>
<protein>
    <recommendedName>
        <fullName evidence="6">Lipoprotein</fullName>
    </recommendedName>
</protein>
<feature type="region of interest" description="Disordered" evidence="1">
    <location>
        <begin position="123"/>
        <end position="159"/>
    </location>
</feature>
<keyword evidence="5" id="KW-1185">Reference proteome</keyword>
<name>A0A5F2BZG0_9LEPT</name>
<reference evidence="2 4" key="2">
    <citation type="journal article" date="2019" name="PLoS Negl. Trop. Dis.">
        <title>Revisiting the worldwide diversity of Leptospira species in the environment.</title>
        <authorList>
            <person name="Vincent A.T."/>
            <person name="Schiettekatte O."/>
            <person name="Bourhy P."/>
            <person name="Veyrier F.J."/>
            <person name="Picardeau M."/>
        </authorList>
    </citation>
    <scope>NUCLEOTIDE SEQUENCE [LARGE SCALE GENOMIC DNA]</scope>
    <source>
        <strain evidence="2 4">201702405</strain>
        <strain evidence="3">201702406</strain>
    </source>
</reference>
<evidence type="ECO:0000313" key="2">
    <source>
        <dbReference type="EMBL" id="TGM16351.1"/>
    </source>
</evidence>
<evidence type="ECO:0000313" key="3">
    <source>
        <dbReference type="EMBL" id="TGM17698.1"/>
    </source>
</evidence>
<dbReference type="EMBL" id="RQGV01000005">
    <property type="protein sequence ID" value="TGM16351.1"/>
    <property type="molecule type" value="Genomic_DNA"/>
</dbReference>
<dbReference type="EMBL" id="RQGU01000113">
    <property type="protein sequence ID" value="TGM17698.1"/>
    <property type="molecule type" value="Genomic_DNA"/>
</dbReference>
<dbReference type="AlphaFoldDB" id="A0A5F2BZG0"/>
<dbReference type="Proteomes" id="UP000298057">
    <property type="component" value="Unassembled WGS sequence"/>
</dbReference>
<organism evidence="2 4">
    <name type="scientific">Leptospira selangorensis</name>
    <dbReference type="NCBI Taxonomy" id="2484982"/>
    <lineage>
        <taxon>Bacteria</taxon>
        <taxon>Pseudomonadati</taxon>
        <taxon>Spirochaetota</taxon>
        <taxon>Spirochaetia</taxon>
        <taxon>Leptospirales</taxon>
        <taxon>Leptospiraceae</taxon>
        <taxon>Leptospira</taxon>
    </lineage>
</organism>
<evidence type="ECO:0000313" key="5">
    <source>
        <dbReference type="Proteomes" id="UP000298057"/>
    </source>
</evidence>
<gene>
    <name evidence="2" type="ORF">EHQ81_08220</name>
    <name evidence="3" type="ORF">EHQ82_11485</name>
</gene>
<accession>A0A5F2BZG0</accession>
<feature type="compositionally biased region" description="Polar residues" evidence="1">
    <location>
        <begin position="129"/>
        <end position="159"/>
    </location>
</feature>
<sequence>MLKRIFILSIFLSLVTGCMFGTVRITKDNFKNSHTVNLKLKLNADESYPGTLIDSFLTKYVVEMDFTREIGQGTLIPTVARVKVHATTMNNPIERSGFLKIGEKSIPLAFGNVSAQSVTTVSTSTTSTPNYGYGSTNTNSTPNYGYNPAGSTSASGGTKTNVSTHANTVVHLNATFLLKKEDEEAILKSSGFSIRLYSGAEPITIQIAEDDLEKFKEYLNAKPEAGN</sequence>
<evidence type="ECO:0008006" key="6">
    <source>
        <dbReference type="Google" id="ProtNLM"/>
    </source>
</evidence>
<evidence type="ECO:0000313" key="4">
    <source>
        <dbReference type="Proteomes" id="UP000297832"/>
    </source>
</evidence>
<reference evidence="3" key="1">
    <citation type="submission" date="2018-10" db="EMBL/GenBank/DDBJ databases">
        <authorList>
            <person name="Vincent A.T."/>
            <person name="Schiettekatte O."/>
            <person name="Bourhy P."/>
            <person name="Veyrier F.J."/>
            <person name="Picardeau M."/>
        </authorList>
    </citation>
    <scope>NUCLEOTIDE SEQUENCE</scope>
    <source>
        <strain evidence="3">201702406</strain>
    </source>
</reference>
<dbReference type="Proteomes" id="UP000297832">
    <property type="component" value="Unassembled WGS sequence"/>
</dbReference>
<comment type="caution">
    <text evidence="2">The sequence shown here is derived from an EMBL/GenBank/DDBJ whole genome shotgun (WGS) entry which is preliminary data.</text>
</comment>
<evidence type="ECO:0000256" key="1">
    <source>
        <dbReference type="SAM" id="MobiDB-lite"/>
    </source>
</evidence>
<proteinExistence type="predicted"/>